<proteinExistence type="predicted"/>
<dbReference type="AlphaFoldDB" id="A0A151IWW6"/>
<dbReference type="EMBL" id="KQ980842">
    <property type="protein sequence ID" value="KYN12326.1"/>
    <property type="molecule type" value="Genomic_DNA"/>
</dbReference>
<dbReference type="Proteomes" id="UP000078492">
    <property type="component" value="Unassembled WGS sequence"/>
</dbReference>
<evidence type="ECO:0000313" key="1">
    <source>
        <dbReference type="EMBL" id="KYN12326.1"/>
    </source>
</evidence>
<keyword evidence="2" id="KW-1185">Reference proteome</keyword>
<organism evidence="1 2">
    <name type="scientific">Trachymyrmex cornetzi</name>
    <dbReference type="NCBI Taxonomy" id="471704"/>
    <lineage>
        <taxon>Eukaryota</taxon>
        <taxon>Metazoa</taxon>
        <taxon>Ecdysozoa</taxon>
        <taxon>Arthropoda</taxon>
        <taxon>Hexapoda</taxon>
        <taxon>Insecta</taxon>
        <taxon>Pterygota</taxon>
        <taxon>Neoptera</taxon>
        <taxon>Endopterygota</taxon>
        <taxon>Hymenoptera</taxon>
        <taxon>Apocrita</taxon>
        <taxon>Aculeata</taxon>
        <taxon>Formicoidea</taxon>
        <taxon>Formicidae</taxon>
        <taxon>Myrmicinae</taxon>
        <taxon>Trachymyrmex</taxon>
    </lineage>
</organism>
<gene>
    <name evidence="1" type="ORF">ALC57_15511</name>
</gene>
<reference evidence="1 2" key="1">
    <citation type="submission" date="2015-09" db="EMBL/GenBank/DDBJ databases">
        <title>Trachymyrmex cornetzi WGS genome.</title>
        <authorList>
            <person name="Nygaard S."/>
            <person name="Hu H."/>
            <person name="Boomsma J."/>
            <person name="Zhang G."/>
        </authorList>
    </citation>
    <scope>NUCLEOTIDE SEQUENCE [LARGE SCALE GENOMIC DNA]</scope>
    <source>
        <strain evidence="1">Tcor2-1</strain>
        <tissue evidence="1">Whole body</tissue>
    </source>
</reference>
<protein>
    <submittedName>
        <fullName evidence="1">Uncharacterized protein</fullName>
    </submittedName>
</protein>
<name>A0A151IWW6_9HYME</name>
<sequence length="123" mass="14351">MENKNKIQYLIVDTSAFIKNAALQLNARKAPKYDLITGKIMKELPFETRQVCASAFLDIAQLRRDLKISRVKEKIRKYAVKHVERLKHHRNEEVLQLFDSGRAVRRLKKTKSLDLSFDAITLI</sequence>
<evidence type="ECO:0000313" key="2">
    <source>
        <dbReference type="Proteomes" id="UP000078492"/>
    </source>
</evidence>
<accession>A0A151IWW6</accession>